<dbReference type="AlphaFoldDB" id="A0A1E5RRP4"/>
<dbReference type="STRING" id="29833.A0A1E5RRP4"/>
<dbReference type="EMBL" id="LPNN01000004">
    <property type="protein sequence ID" value="OEJ89521.1"/>
    <property type="molecule type" value="Genomic_DNA"/>
</dbReference>
<dbReference type="OrthoDB" id="3972970at2759"/>
<reference evidence="3" key="1">
    <citation type="journal article" date="2016" name="Genome Announc.">
        <title>Genome sequences of three species of Hanseniaspora isolated from spontaneous wine fermentations.</title>
        <authorList>
            <person name="Sternes P.R."/>
            <person name="Lee D."/>
            <person name="Kutyna D.R."/>
            <person name="Borneman A.R."/>
        </authorList>
    </citation>
    <scope>NUCLEOTIDE SEQUENCE [LARGE SCALE GENOMIC DNA]</scope>
    <source>
        <strain evidence="3">AWRI3580</strain>
    </source>
</reference>
<evidence type="ECO:0000256" key="1">
    <source>
        <dbReference type="SAM" id="MobiDB-lite"/>
    </source>
</evidence>
<dbReference type="Proteomes" id="UP000095358">
    <property type="component" value="Unassembled WGS sequence"/>
</dbReference>
<keyword evidence="3" id="KW-1185">Reference proteome</keyword>
<sequence length="213" mass="24818">MTAKENSVDFELPYIMDGFDFVEVDNNTNDQDMANDEEELEFAFPLFSVPEVTSNDTDDKKEDMPLRQQIIVTLRGENEDTDAIVEQHNKKQADLKYGKIQYSIEAKKEFVDTAVDYDDVFKTLKYHDKKSNSLVEPLKIGELIHPVIKQKKKKLGQKQRLAKRLGKEREEARKLKDLEMKKLIKKKFHKRGGKRNANAKPKSINKIIKFKTE</sequence>
<proteinExistence type="predicted"/>
<comment type="caution">
    <text evidence="2">The sequence shown here is derived from an EMBL/GenBank/DDBJ whole genome shotgun (WGS) entry which is preliminary data.</text>
</comment>
<feature type="region of interest" description="Disordered" evidence="1">
    <location>
        <begin position="188"/>
        <end position="213"/>
    </location>
</feature>
<name>A0A1E5RRP4_HANUV</name>
<accession>A0A1E5RRP4</accession>
<protein>
    <submittedName>
        <fullName evidence="2">Uncharacterized protein</fullName>
    </submittedName>
</protein>
<evidence type="ECO:0000313" key="3">
    <source>
        <dbReference type="Proteomes" id="UP000095358"/>
    </source>
</evidence>
<dbReference type="Pfam" id="PF09428">
    <property type="entry name" value="DUF2011"/>
    <property type="match status" value="1"/>
</dbReference>
<dbReference type="InterPro" id="IPR018555">
    <property type="entry name" value="C630.06c-like"/>
</dbReference>
<evidence type="ECO:0000313" key="2">
    <source>
        <dbReference type="EMBL" id="OEJ89521.1"/>
    </source>
</evidence>
<gene>
    <name evidence="2" type="ORF">AWRI3580_g1768</name>
</gene>
<organism evidence="2 3">
    <name type="scientific">Hanseniaspora uvarum</name>
    <name type="common">Yeast</name>
    <name type="synonym">Kloeckera apiculata</name>
    <dbReference type="NCBI Taxonomy" id="29833"/>
    <lineage>
        <taxon>Eukaryota</taxon>
        <taxon>Fungi</taxon>
        <taxon>Dikarya</taxon>
        <taxon>Ascomycota</taxon>
        <taxon>Saccharomycotina</taxon>
        <taxon>Saccharomycetes</taxon>
        <taxon>Saccharomycodales</taxon>
        <taxon>Saccharomycodaceae</taxon>
        <taxon>Hanseniaspora</taxon>
    </lineage>
</organism>
<dbReference type="VEuPathDB" id="FungiDB:AWRI3580_g1768"/>